<dbReference type="PIR" id="T32001">
    <property type="entry name" value="T32001"/>
</dbReference>
<dbReference type="Proteomes" id="UP000001940">
    <property type="component" value="Chromosome II"/>
</dbReference>
<evidence type="ECO:0000313" key="2">
    <source>
        <dbReference type="Proteomes" id="UP000001940"/>
    </source>
</evidence>
<dbReference type="HOGENOM" id="CLU_1391381_0_0_1"/>
<dbReference type="KEGG" id="cel:CELE_B0281.1"/>
<evidence type="ECO:0000313" key="1">
    <source>
        <dbReference type="EMBL" id="CCD61634.2"/>
    </source>
</evidence>
<dbReference type="PaxDb" id="6239-B0281.1"/>
<dbReference type="SMR" id="O16617"/>
<accession>O16617</accession>
<dbReference type="InParanoid" id="O16617"/>
<organism evidence="1 2">
    <name type="scientific">Caenorhabditis elegans</name>
    <dbReference type="NCBI Taxonomy" id="6239"/>
    <lineage>
        <taxon>Eukaryota</taxon>
        <taxon>Metazoa</taxon>
        <taxon>Ecdysozoa</taxon>
        <taxon>Nematoda</taxon>
        <taxon>Chromadorea</taxon>
        <taxon>Rhabditida</taxon>
        <taxon>Rhabditina</taxon>
        <taxon>Rhabditomorpha</taxon>
        <taxon>Rhabditoidea</taxon>
        <taxon>Rhabditidae</taxon>
        <taxon>Peloderinae</taxon>
        <taxon>Caenorhabditis</taxon>
    </lineage>
</organism>
<dbReference type="EMBL" id="BX284602">
    <property type="protein sequence ID" value="CCD61634.2"/>
    <property type="molecule type" value="Genomic_DNA"/>
</dbReference>
<evidence type="ECO:0000313" key="3">
    <source>
        <dbReference type="WormBase" id="B0281.1"/>
    </source>
</evidence>
<dbReference type="RefSeq" id="NP_001364680.1">
    <property type="nucleotide sequence ID" value="NM_001377716.1"/>
</dbReference>
<dbReference type="GeneID" id="181895"/>
<dbReference type="UCSC" id="B0281.1">
    <property type="organism name" value="c. elegans"/>
</dbReference>
<protein>
    <submittedName>
        <fullName evidence="1">Uncharacterized protein</fullName>
    </submittedName>
</protein>
<dbReference type="AlphaFoldDB" id="O16617"/>
<dbReference type="CTD" id="181895"/>
<dbReference type="eggNOG" id="KOG4185">
    <property type="taxonomic scope" value="Eukaryota"/>
</dbReference>
<gene>
    <name evidence="1 3" type="ORF">B0281.1</name>
    <name evidence="1" type="ORF">CELE_B0281.1</name>
</gene>
<sequence length="154" mass="17767">MYTSIKCSTIYPNKINIPYIAHSSPFQIDSSQFQDIGSLCLIKKFINASPCFLVPIAFHMSLCPKREISNYLSANENVVNKPNELGRKLDSELEKLKTSLLKTKKLQEKLERAEFSFYKDGPTYERRLVFLVFRPADTKEMDVKLPNFKFEDGS</sequence>
<proteinExistence type="predicted"/>
<reference evidence="1 2" key="1">
    <citation type="journal article" date="1998" name="Science">
        <title>Genome sequence of the nematode C. elegans: a platform for investigating biology.</title>
        <authorList>
            <consortium name="The C. elegans sequencing consortium"/>
            <person name="Sulson J.E."/>
            <person name="Waterston R."/>
        </authorList>
    </citation>
    <scope>NUCLEOTIDE SEQUENCE [LARGE SCALE GENOMIC DNA]</scope>
    <source>
        <strain evidence="1 2">Bristol N2</strain>
    </source>
</reference>
<name>O16617_CAEEL</name>
<dbReference type="WormBase" id="B0281.1">
    <property type="protein sequence ID" value="CE53788"/>
    <property type="gene ID" value="WBGene00015108"/>
</dbReference>
<keyword evidence="2" id="KW-1185">Reference proteome</keyword>
<dbReference type="AGR" id="WB:WBGene00015108"/>